<dbReference type="AlphaFoldDB" id="S7PR98"/>
<reference evidence="2 3" key="1">
    <citation type="journal article" date="2012" name="Science">
        <title>The Paleozoic origin of enzymatic lignin decomposition reconstructed from 31 fungal genomes.</title>
        <authorList>
            <person name="Floudas D."/>
            <person name="Binder M."/>
            <person name="Riley R."/>
            <person name="Barry K."/>
            <person name="Blanchette R.A."/>
            <person name="Henrissat B."/>
            <person name="Martinez A.T."/>
            <person name="Otillar R."/>
            <person name="Spatafora J.W."/>
            <person name="Yadav J.S."/>
            <person name="Aerts A."/>
            <person name="Benoit I."/>
            <person name="Boyd A."/>
            <person name="Carlson A."/>
            <person name="Copeland A."/>
            <person name="Coutinho P.M."/>
            <person name="de Vries R.P."/>
            <person name="Ferreira P."/>
            <person name="Findley K."/>
            <person name="Foster B."/>
            <person name="Gaskell J."/>
            <person name="Glotzer D."/>
            <person name="Gorecki P."/>
            <person name="Heitman J."/>
            <person name="Hesse C."/>
            <person name="Hori C."/>
            <person name="Igarashi K."/>
            <person name="Jurgens J.A."/>
            <person name="Kallen N."/>
            <person name="Kersten P."/>
            <person name="Kohler A."/>
            <person name="Kuees U."/>
            <person name="Kumar T.K.A."/>
            <person name="Kuo A."/>
            <person name="LaButti K."/>
            <person name="Larrondo L.F."/>
            <person name="Lindquist E."/>
            <person name="Ling A."/>
            <person name="Lombard V."/>
            <person name="Lucas S."/>
            <person name="Lundell T."/>
            <person name="Martin R."/>
            <person name="McLaughlin D.J."/>
            <person name="Morgenstern I."/>
            <person name="Morin E."/>
            <person name="Murat C."/>
            <person name="Nagy L.G."/>
            <person name="Nolan M."/>
            <person name="Ohm R.A."/>
            <person name="Patyshakuliyeva A."/>
            <person name="Rokas A."/>
            <person name="Ruiz-Duenas F.J."/>
            <person name="Sabat G."/>
            <person name="Salamov A."/>
            <person name="Samejima M."/>
            <person name="Schmutz J."/>
            <person name="Slot J.C."/>
            <person name="St John F."/>
            <person name="Stenlid J."/>
            <person name="Sun H."/>
            <person name="Sun S."/>
            <person name="Syed K."/>
            <person name="Tsang A."/>
            <person name="Wiebenga A."/>
            <person name="Young D."/>
            <person name="Pisabarro A."/>
            <person name="Eastwood D.C."/>
            <person name="Martin F."/>
            <person name="Cullen D."/>
            <person name="Grigoriev I.V."/>
            <person name="Hibbett D.S."/>
        </authorList>
    </citation>
    <scope>NUCLEOTIDE SEQUENCE [LARGE SCALE GENOMIC DNA]</scope>
    <source>
        <strain evidence="2 3">ATCC 11539</strain>
    </source>
</reference>
<gene>
    <name evidence="2" type="ORF">GLOTRDRAFT_134465</name>
</gene>
<organism evidence="2 3">
    <name type="scientific">Gloeophyllum trabeum (strain ATCC 11539 / FP-39264 / Madison 617)</name>
    <name type="common">Brown rot fungus</name>
    <dbReference type="NCBI Taxonomy" id="670483"/>
    <lineage>
        <taxon>Eukaryota</taxon>
        <taxon>Fungi</taxon>
        <taxon>Dikarya</taxon>
        <taxon>Basidiomycota</taxon>
        <taxon>Agaricomycotina</taxon>
        <taxon>Agaricomycetes</taxon>
        <taxon>Gloeophyllales</taxon>
        <taxon>Gloeophyllaceae</taxon>
        <taxon>Gloeophyllum</taxon>
    </lineage>
</organism>
<protein>
    <submittedName>
        <fullName evidence="2">Uncharacterized protein</fullName>
    </submittedName>
</protein>
<keyword evidence="3" id="KW-1185">Reference proteome</keyword>
<proteinExistence type="predicted"/>
<evidence type="ECO:0000313" key="3">
    <source>
        <dbReference type="Proteomes" id="UP000030669"/>
    </source>
</evidence>
<sequence length="93" mass="10483">MHITLTDLNISPTEEDIKVLDALVRQVDPDPDVDMEDTESITSSHASKHARIEEVTRADVAADSNQDDNQSIDWGSDMRQTHPHKMRARDEST</sequence>
<feature type="compositionally biased region" description="Polar residues" evidence="1">
    <location>
        <begin position="63"/>
        <end position="73"/>
    </location>
</feature>
<feature type="compositionally biased region" description="Acidic residues" evidence="1">
    <location>
        <begin position="29"/>
        <end position="39"/>
    </location>
</feature>
<evidence type="ECO:0000256" key="1">
    <source>
        <dbReference type="SAM" id="MobiDB-lite"/>
    </source>
</evidence>
<dbReference type="Proteomes" id="UP000030669">
    <property type="component" value="Unassembled WGS sequence"/>
</dbReference>
<dbReference type="RefSeq" id="XP_007871627.1">
    <property type="nucleotide sequence ID" value="XM_007873436.1"/>
</dbReference>
<evidence type="ECO:0000313" key="2">
    <source>
        <dbReference type="EMBL" id="EPQ49917.1"/>
    </source>
</evidence>
<feature type="region of interest" description="Disordered" evidence="1">
    <location>
        <begin position="29"/>
        <end position="93"/>
    </location>
</feature>
<name>S7PR98_GLOTA</name>
<dbReference type="KEGG" id="gtr:GLOTRDRAFT_134465"/>
<dbReference type="GeneID" id="19303053"/>
<accession>S7PR98</accession>
<dbReference type="HOGENOM" id="CLU_2399891_0_0_1"/>
<dbReference type="EMBL" id="KB469495">
    <property type="protein sequence ID" value="EPQ49917.1"/>
    <property type="molecule type" value="Genomic_DNA"/>
</dbReference>